<dbReference type="OrthoDB" id="193931at2759"/>
<feature type="non-terminal residue" evidence="10">
    <location>
        <position position="148"/>
    </location>
</feature>
<dbReference type="InterPro" id="IPR001772">
    <property type="entry name" value="KA1_dom"/>
</dbReference>
<accession>A0A162WWR1</accession>
<dbReference type="InterPro" id="IPR028375">
    <property type="entry name" value="KA1/Ssp2_C"/>
</dbReference>
<evidence type="ECO:0000256" key="8">
    <source>
        <dbReference type="ARBA" id="ARBA00048679"/>
    </source>
</evidence>
<keyword evidence="4" id="KW-0547">Nucleotide-binding</keyword>
<dbReference type="SUPFAM" id="SSF103243">
    <property type="entry name" value="KA1-like"/>
    <property type="match status" value="1"/>
</dbReference>
<evidence type="ECO:0000256" key="4">
    <source>
        <dbReference type="ARBA" id="ARBA00022741"/>
    </source>
</evidence>
<evidence type="ECO:0000256" key="5">
    <source>
        <dbReference type="ARBA" id="ARBA00022777"/>
    </source>
</evidence>
<evidence type="ECO:0000313" key="10">
    <source>
        <dbReference type="EMBL" id="OAD71275.1"/>
    </source>
</evidence>
<dbReference type="Pfam" id="PF02149">
    <property type="entry name" value="KA1"/>
    <property type="match status" value="1"/>
</dbReference>
<evidence type="ECO:0000259" key="9">
    <source>
        <dbReference type="PROSITE" id="PS50032"/>
    </source>
</evidence>
<dbReference type="RefSeq" id="XP_018289315.1">
    <property type="nucleotide sequence ID" value="XM_018429073.1"/>
</dbReference>
<keyword evidence="11" id="KW-1185">Reference proteome</keyword>
<dbReference type="PROSITE" id="PS50032">
    <property type="entry name" value="KA1"/>
    <property type="match status" value="1"/>
</dbReference>
<dbReference type="GO" id="GO:0004674">
    <property type="term" value="F:protein serine/threonine kinase activity"/>
    <property type="evidence" value="ECO:0007669"/>
    <property type="project" value="UniProtKB-KW"/>
</dbReference>
<dbReference type="VEuPathDB" id="FungiDB:PHYBLDRAFT_126049"/>
<protein>
    <recommendedName>
        <fullName evidence="1">non-specific serine/threonine protein kinase</fullName>
        <ecNumber evidence="1">2.7.11.1</ecNumber>
    </recommendedName>
</protein>
<dbReference type="GeneID" id="28989979"/>
<comment type="catalytic activity">
    <reaction evidence="8">
        <text>L-seryl-[protein] + ATP = O-phospho-L-seryl-[protein] + ADP + H(+)</text>
        <dbReference type="Rhea" id="RHEA:17989"/>
        <dbReference type="Rhea" id="RHEA-COMP:9863"/>
        <dbReference type="Rhea" id="RHEA-COMP:11604"/>
        <dbReference type="ChEBI" id="CHEBI:15378"/>
        <dbReference type="ChEBI" id="CHEBI:29999"/>
        <dbReference type="ChEBI" id="CHEBI:30616"/>
        <dbReference type="ChEBI" id="CHEBI:83421"/>
        <dbReference type="ChEBI" id="CHEBI:456216"/>
        <dbReference type="EC" id="2.7.11.1"/>
    </reaction>
</comment>
<evidence type="ECO:0000256" key="3">
    <source>
        <dbReference type="ARBA" id="ARBA00022679"/>
    </source>
</evidence>
<keyword evidence="6" id="KW-0067">ATP-binding</keyword>
<comment type="catalytic activity">
    <reaction evidence="7">
        <text>L-threonyl-[protein] + ATP = O-phospho-L-threonyl-[protein] + ADP + H(+)</text>
        <dbReference type="Rhea" id="RHEA:46608"/>
        <dbReference type="Rhea" id="RHEA-COMP:11060"/>
        <dbReference type="Rhea" id="RHEA-COMP:11605"/>
        <dbReference type="ChEBI" id="CHEBI:15378"/>
        <dbReference type="ChEBI" id="CHEBI:30013"/>
        <dbReference type="ChEBI" id="CHEBI:30616"/>
        <dbReference type="ChEBI" id="CHEBI:61977"/>
        <dbReference type="ChEBI" id="CHEBI:456216"/>
        <dbReference type="EC" id="2.7.11.1"/>
    </reaction>
</comment>
<dbReference type="Proteomes" id="UP000077315">
    <property type="component" value="Unassembled WGS sequence"/>
</dbReference>
<evidence type="ECO:0000256" key="1">
    <source>
        <dbReference type="ARBA" id="ARBA00012513"/>
    </source>
</evidence>
<evidence type="ECO:0000256" key="6">
    <source>
        <dbReference type="ARBA" id="ARBA00022840"/>
    </source>
</evidence>
<sequence>MHIGKALGSYAVDFNDSKLRTHHGAVDQDALTSRPPHEVFVQVKQALGSMGIDVKRDGEYKLKCTRRKRKAAPDIIVTGSQVSGVSETTETVYGDPVVDSGEEVRFSVELCKIKNLPGLYIVDIRRMKGSVWAYKCIYHALLETLDLS</sequence>
<dbReference type="GO" id="GO:0005524">
    <property type="term" value="F:ATP binding"/>
    <property type="evidence" value="ECO:0007669"/>
    <property type="project" value="UniProtKB-KW"/>
</dbReference>
<evidence type="ECO:0000313" key="11">
    <source>
        <dbReference type="Proteomes" id="UP000077315"/>
    </source>
</evidence>
<evidence type="ECO:0000256" key="7">
    <source>
        <dbReference type="ARBA" id="ARBA00047899"/>
    </source>
</evidence>
<evidence type="ECO:0000256" key="2">
    <source>
        <dbReference type="ARBA" id="ARBA00022527"/>
    </source>
</evidence>
<keyword evidence="5" id="KW-0418">Kinase</keyword>
<keyword evidence="3" id="KW-0808">Transferase</keyword>
<keyword evidence="2" id="KW-0723">Serine/threonine-protein kinase</keyword>
<name>A0A162WWR1_PHYB8</name>
<dbReference type="AlphaFoldDB" id="A0A162WWR1"/>
<dbReference type="Gene3D" id="3.30.310.80">
    <property type="entry name" value="Kinase associated domain 1, KA1"/>
    <property type="match status" value="1"/>
</dbReference>
<proteinExistence type="predicted"/>
<dbReference type="EMBL" id="KV440986">
    <property type="protein sequence ID" value="OAD71275.1"/>
    <property type="molecule type" value="Genomic_DNA"/>
</dbReference>
<dbReference type="EC" id="2.7.11.1" evidence="1"/>
<dbReference type="STRING" id="763407.A0A162WWR1"/>
<dbReference type="InParanoid" id="A0A162WWR1"/>
<gene>
    <name evidence="10" type="ORF">PHYBLDRAFT_126049</name>
</gene>
<reference evidence="11" key="1">
    <citation type="submission" date="2015-06" db="EMBL/GenBank/DDBJ databases">
        <title>Expansion of signal transduction pathways in fungi by whole-genome duplication.</title>
        <authorList>
            <consortium name="DOE Joint Genome Institute"/>
            <person name="Corrochano L.M."/>
            <person name="Kuo A."/>
            <person name="Marcet-Houben M."/>
            <person name="Polaino S."/>
            <person name="Salamov A."/>
            <person name="Villalobos J.M."/>
            <person name="Alvarez M.I."/>
            <person name="Avalos J."/>
            <person name="Benito E.P."/>
            <person name="Benoit I."/>
            <person name="Burger G."/>
            <person name="Camino L.P."/>
            <person name="Canovas D."/>
            <person name="Cerda-Olmedo E."/>
            <person name="Cheng J.-F."/>
            <person name="Dominguez A."/>
            <person name="Elias M."/>
            <person name="Eslava A.P."/>
            <person name="Glaser F."/>
            <person name="Grimwood J."/>
            <person name="Gutierrez G."/>
            <person name="Heitman J."/>
            <person name="Henrissat B."/>
            <person name="Iturriaga E.A."/>
            <person name="Lang B.F."/>
            <person name="Lavin J.L."/>
            <person name="Lee S."/>
            <person name="Li W."/>
            <person name="Lindquist E."/>
            <person name="Lopez-Garcia S."/>
            <person name="Luque E.M."/>
            <person name="Marcos A.T."/>
            <person name="Martin J."/>
            <person name="McCluskey K."/>
            <person name="Medina H.R."/>
            <person name="Miralles-Duran A."/>
            <person name="Miyazaki A."/>
            <person name="Munoz-Torres E."/>
            <person name="Oguiza J.A."/>
            <person name="Ohm R."/>
            <person name="Olmedo M."/>
            <person name="Orejas M."/>
            <person name="Ortiz-Castellanos L."/>
            <person name="Pisabarro A.G."/>
            <person name="Rodriguez-Romero J."/>
            <person name="Ruiz-Herrera J."/>
            <person name="Ruiz-Vazquez R."/>
            <person name="Sanz C."/>
            <person name="Schackwitz W."/>
            <person name="Schmutz J."/>
            <person name="Shahriari M."/>
            <person name="Shelest E."/>
            <person name="Silva-Franco F."/>
            <person name="Soanes D."/>
            <person name="Syed K."/>
            <person name="Tagua V.G."/>
            <person name="Talbot N.J."/>
            <person name="Thon M."/>
            <person name="De vries R.P."/>
            <person name="Wiebenga A."/>
            <person name="Yadav J.S."/>
            <person name="Braun E.L."/>
            <person name="Baker S."/>
            <person name="Garre V."/>
            <person name="Horwitz B."/>
            <person name="Torres-Martinez S."/>
            <person name="Idnurm A."/>
            <person name="Herrera-Estrella A."/>
            <person name="Gabaldon T."/>
            <person name="Grigoriev I.V."/>
        </authorList>
    </citation>
    <scope>NUCLEOTIDE SEQUENCE [LARGE SCALE GENOMIC DNA]</scope>
    <source>
        <strain evidence="11">NRRL 1555(-)</strain>
    </source>
</reference>
<organism evidence="10 11">
    <name type="scientific">Phycomyces blakesleeanus (strain ATCC 8743b / DSM 1359 / FGSC 10004 / NBRC 33097 / NRRL 1555)</name>
    <dbReference type="NCBI Taxonomy" id="763407"/>
    <lineage>
        <taxon>Eukaryota</taxon>
        <taxon>Fungi</taxon>
        <taxon>Fungi incertae sedis</taxon>
        <taxon>Mucoromycota</taxon>
        <taxon>Mucoromycotina</taxon>
        <taxon>Mucoromycetes</taxon>
        <taxon>Mucorales</taxon>
        <taxon>Phycomycetaceae</taxon>
        <taxon>Phycomyces</taxon>
    </lineage>
</organism>
<feature type="domain" description="KA1" evidence="9">
    <location>
        <begin position="97"/>
        <end position="147"/>
    </location>
</feature>